<evidence type="ECO:0000313" key="2">
    <source>
        <dbReference type="Proteomes" id="UP001139682"/>
    </source>
</evidence>
<sequence length="118" mass="13449">MILNAIISGSSHDPLYEMALIYCFDESKNYCFSLTRRPDSKEIEIMVVDQVNERVETLAVDLYRNQIQAKIPPEPAKKLDGHEKYIIGFQVDDLEFKNISAALEKIFDGKPGLTVHAF</sequence>
<organism evidence="1 2">
    <name type="scientific">Stutzerimonas marianensis</name>
    <dbReference type="NCBI Taxonomy" id="2929513"/>
    <lineage>
        <taxon>Bacteria</taxon>
        <taxon>Pseudomonadati</taxon>
        <taxon>Pseudomonadota</taxon>
        <taxon>Gammaproteobacteria</taxon>
        <taxon>Pseudomonadales</taxon>
        <taxon>Pseudomonadaceae</taxon>
        <taxon>Stutzerimonas</taxon>
    </lineage>
</organism>
<dbReference type="AlphaFoldDB" id="A0A9X1W7A2"/>
<dbReference type="Proteomes" id="UP001139682">
    <property type="component" value="Unassembled WGS sequence"/>
</dbReference>
<dbReference type="RefSeq" id="WP_243607670.1">
    <property type="nucleotide sequence ID" value="NZ_JALGRD010000012.1"/>
</dbReference>
<protein>
    <submittedName>
        <fullName evidence="1">Uncharacterized protein</fullName>
    </submittedName>
</protein>
<dbReference type="EMBL" id="JALGRD010000012">
    <property type="protein sequence ID" value="MCJ0975645.1"/>
    <property type="molecule type" value="Genomic_DNA"/>
</dbReference>
<name>A0A9X1W7A2_9GAMM</name>
<reference evidence="1" key="1">
    <citation type="submission" date="2022-03" db="EMBL/GenBank/DDBJ databases">
        <title>Pseudomonas marianensis sp. nov., a marine bacterium isolated from deep-sea sediments of the Mariana Trench.</title>
        <authorList>
            <person name="Wei Y."/>
        </authorList>
    </citation>
    <scope>NUCLEOTIDE SEQUENCE</scope>
    <source>
        <strain evidence="1">PS1</strain>
    </source>
</reference>
<evidence type="ECO:0000313" key="1">
    <source>
        <dbReference type="EMBL" id="MCJ0975645.1"/>
    </source>
</evidence>
<proteinExistence type="predicted"/>
<accession>A0A9X1W7A2</accession>
<keyword evidence="2" id="KW-1185">Reference proteome</keyword>
<gene>
    <name evidence="1" type="ORF">MST27_19945</name>
</gene>
<comment type="caution">
    <text evidence="1">The sequence shown here is derived from an EMBL/GenBank/DDBJ whole genome shotgun (WGS) entry which is preliminary data.</text>
</comment>